<evidence type="ECO:0000313" key="18">
    <source>
        <dbReference type="EMBL" id="SED78969.1"/>
    </source>
</evidence>
<evidence type="ECO:0000256" key="2">
    <source>
        <dbReference type="ARBA" id="ARBA00004752"/>
    </source>
</evidence>
<dbReference type="Gene3D" id="3.40.1190.10">
    <property type="entry name" value="Mur-like, catalytic domain"/>
    <property type="match status" value="1"/>
</dbReference>
<evidence type="ECO:0000256" key="9">
    <source>
        <dbReference type="ARBA" id="ARBA00022960"/>
    </source>
</evidence>
<dbReference type="GO" id="GO:0005524">
    <property type="term" value="F:ATP binding"/>
    <property type="evidence" value="ECO:0007669"/>
    <property type="project" value="UniProtKB-UniRule"/>
</dbReference>
<dbReference type="InterPro" id="IPR013221">
    <property type="entry name" value="Mur_ligase_cen"/>
</dbReference>
<dbReference type="GO" id="GO:0005737">
    <property type="term" value="C:cytoplasm"/>
    <property type="evidence" value="ECO:0007669"/>
    <property type="project" value="UniProtKB-SubCell"/>
</dbReference>
<keyword evidence="9 14" id="KW-0133">Cell shape</keyword>
<feature type="domain" description="Mur ligase C-terminal" evidence="16">
    <location>
        <begin position="322"/>
        <end position="452"/>
    </location>
</feature>
<keyword evidence="6 14" id="KW-0132">Cell division</keyword>
<evidence type="ECO:0000256" key="8">
    <source>
        <dbReference type="ARBA" id="ARBA00022840"/>
    </source>
</evidence>
<feature type="binding site" evidence="14">
    <location>
        <begin position="122"/>
        <end position="128"/>
    </location>
    <ligand>
        <name>ATP</name>
        <dbReference type="ChEBI" id="CHEBI:30616"/>
    </ligand>
</feature>
<evidence type="ECO:0000259" key="17">
    <source>
        <dbReference type="Pfam" id="PF08245"/>
    </source>
</evidence>
<evidence type="ECO:0000256" key="12">
    <source>
        <dbReference type="ARBA" id="ARBA00023316"/>
    </source>
</evidence>
<dbReference type="AlphaFoldDB" id="A0A1H5DJE9"/>
<gene>
    <name evidence="14" type="primary">murC</name>
    <name evidence="18" type="ORF">SAMN04488561_0428</name>
</gene>
<dbReference type="Pfam" id="PF01225">
    <property type="entry name" value="Mur_ligase"/>
    <property type="match status" value="1"/>
</dbReference>
<keyword evidence="11 14" id="KW-0131">Cell cycle</keyword>
<dbReference type="OrthoDB" id="9804126at2"/>
<keyword evidence="4 14" id="KW-0963">Cytoplasm</keyword>
<dbReference type="GO" id="GO:0008763">
    <property type="term" value="F:UDP-N-acetylmuramate-L-alanine ligase activity"/>
    <property type="evidence" value="ECO:0007669"/>
    <property type="project" value="UniProtKB-UniRule"/>
</dbReference>
<evidence type="ECO:0000256" key="5">
    <source>
        <dbReference type="ARBA" id="ARBA00022598"/>
    </source>
</evidence>
<dbReference type="Proteomes" id="UP000181980">
    <property type="component" value="Unassembled WGS sequence"/>
</dbReference>
<evidence type="ECO:0000256" key="3">
    <source>
        <dbReference type="ARBA" id="ARBA00012211"/>
    </source>
</evidence>
<dbReference type="NCBIfam" id="TIGR01082">
    <property type="entry name" value="murC"/>
    <property type="match status" value="1"/>
</dbReference>
<keyword evidence="7 14" id="KW-0547">Nucleotide-binding</keyword>
<dbReference type="InterPro" id="IPR036565">
    <property type="entry name" value="Mur-like_cat_sf"/>
</dbReference>
<dbReference type="EMBL" id="FNUC01000002">
    <property type="protein sequence ID" value="SED78969.1"/>
    <property type="molecule type" value="Genomic_DNA"/>
</dbReference>
<dbReference type="RefSeq" id="WP_069114239.1">
    <property type="nucleotide sequence ID" value="NZ_FNUC01000002.1"/>
</dbReference>
<dbReference type="PANTHER" id="PTHR43445:SF3">
    <property type="entry name" value="UDP-N-ACETYLMURAMATE--L-ALANINE LIGASE"/>
    <property type="match status" value="1"/>
</dbReference>
<dbReference type="Gene3D" id="3.90.190.20">
    <property type="entry name" value="Mur ligase, C-terminal domain"/>
    <property type="match status" value="1"/>
</dbReference>
<protein>
    <recommendedName>
        <fullName evidence="3 14">UDP-N-acetylmuramate--L-alanine ligase</fullName>
        <ecNumber evidence="3 14">6.3.2.8</ecNumber>
    </recommendedName>
    <alternativeName>
        <fullName evidence="14">UDP-N-acetylmuramoyl-L-alanine synthetase</fullName>
    </alternativeName>
</protein>
<dbReference type="InterPro" id="IPR005758">
    <property type="entry name" value="UDP-N-AcMur_Ala_ligase_MurC"/>
</dbReference>
<keyword evidence="12 14" id="KW-0961">Cell wall biogenesis/degradation</keyword>
<dbReference type="InterPro" id="IPR050061">
    <property type="entry name" value="MurCDEF_pg_biosynth"/>
</dbReference>
<dbReference type="Gene3D" id="3.40.50.720">
    <property type="entry name" value="NAD(P)-binding Rossmann-like Domain"/>
    <property type="match status" value="1"/>
</dbReference>
<dbReference type="Pfam" id="PF02875">
    <property type="entry name" value="Mur_ligase_C"/>
    <property type="match status" value="1"/>
</dbReference>
<feature type="domain" description="Mur ligase central" evidence="17">
    <location>
        <begin position="120"/>
        <end position="300"/>
    </location>
</feature>
<evidence type="ECO:0000256" key="14">
    <source>
        <dbReference type="HAMAP-Rule" id="MF_00046"/>
    </source>
</evidence>
<name>A0A1H5DJE9_9ACTN</name>
<comment type="catalytic activity">
    <reaction evidence="13 14">
        <text>UDP-N-acetyl-alpha-D-muramate + L-alanine + ATP = UDP-N-acetyl-alpha-D-muramoyl-L-alanine + ADP + phosphate + H(+)</text>
        <dbReference type="Rhea" id="RHEA:23372"/>
        <dbReference type="ChEBI" id="CHEBI:15378"/>
        <dbReference type="ChEBI" id="CHEBI:30616"/>
        <dbReference type="ChEBI" id="CHEBI:43474"/>
        <dbReference type="ChEBI" id="CHEBI:57972"/>
        <dbReference type="ChEBI" id="CHEBI:70757"/>
        <dbReference type="ChEBI" id="CHEBI:83898"/>
        <dbReference type="ChEBI" id="CHEBI:456216"/>
        <dbReference type="EC" id="6.3.2.8"/>
    </reaction>
</comment>
<feature type="domain" description="Mur ligase N-terminal catalytic" evidence="15">
    <location>
        <begin position="18"/>
        <end position="115"/>
    </location>
</feature>
<evidence type="ECO:0000256" key="6">
    <source>
        <dbReference type="ARBA" id="ARBA00022618"/>
    </source>
</evidence>
<dbReference type="InterPro" id="IPR004101">
    <property type="entry name" value="Mur_ligase_C"/>
</dbReference>
<comment type="pathway">
    <text evidence="2 14">Cell wall biogenesis; peptidoglycan biosynthesis.</text>
</comment>
<dbReference type="InterPro" id="IPR036615">
    <property type="entry name" value="Mur_ligase_C_dom_sf"/>
</dbReference>
<dbReference type="SUPFAM" id="SSF53244">
    <property type="entry name" value="MurD-like peptide ligases, peptide-binding domain"/>
    <property type="match status" value="1"/>
</dbReference>
<dbReference type="STRING" id="561176.SAMN04488561_0428"/>
<evidence type="ECO:0000259" key="16">
    <source>
        <dbReference type="Pfam" id="PF02875"/>
    </source>
</evidence>
<keyword evidence="10 14" id="KW-0573">Peptidoglycan synthesis</keyword>
<dbReference type="Pfam" id="PF08245">
    <property type="entry name" value="Mur_ligase_M"/>
    <property type="match status" value="1"/>
</dbReference>
<comment type="function">
    <text evidence="14">Cell wall formation.</text>
</comment>
<dbReference type="UniPathway" id="UPA00219"/>
<keyword evidence="5 14" id="KW-0436">Ligase</keyword>
<dbReference type="PANTHER" id="PTHR43445">
    <property type="entry name" value="UDP-N-ACETYLMURAMATE--L-ALANINE LIGASE-RELATED"/>
    <property type="match status" value="1"/>
</dbReference>
<accession>A0A1H5DJE9</accession>
<evidence type="ECO:0000259" key="15">
    <source>
        <dbReference type="Pfam" id="PF01225"/>
    </source>
</evidence>
<evidence type="ECO:0000256" key="11">
    <source>
        <dbReference type="ARBA" id="ARBA00023306"/>
    </source>
</evidence>
<dbReference type="GO" id="GO:0009252">
    <property type="term" value="P:peptidoglycan biosynthetic process"/>
    <property type="evidence" value="ECO:0007669"/>
    <property type="project" value="UniProtKB-UniRule"/>
</dbReference>
<evidence type="ECO:0000256" key="13">
    <source>
        <dbReference type="ARBA" id="ARBA00047833"/>
    </source>
</evidence>
<keyword evidence="19" id="KW-1185">Reference proteome</keyword>
<dbReference type="EC" id="6.3.2.8" evidence="3 14"/>
<dbReference type="GO" id="GO:0071555">
    <property type="term" value="P:cell wall organization"/>
    <property type="evidence" value="ECO:0007669"/>
    <property type="project" value="UniProtKB-KW"/>
</dbReference>
<reference evidence="19" key="1">
    <citation type="submission" date="2016-10" db="EMBL/GenBank/DDBJ databases">
        <authorList>
            <person name="Varghese N."/>
            <person name="Submissions S."/>
        </authorList>
    </citation>
    <scope>NUCLEOTIDE SEQUENCE [LARGE SCALE GENOMIC DNA]</scope>
    <source>
        <strain evidence="19">DSM 45237</strain>
    </source>
</reference>
<comment type="subcellular location">
    <subcellularLocation>
        <location evidence="1 14">Cytoplasm</location>
    </subcellularLocation>
</comment>
<sequence>MIVSPPERTVPAEKLGRVHFVGIGGAGMSGIARILLARGVPVSGSDAKDSGVLAGLRALGAEVHVGHAASNVGLAETVVVSTAIRESNPEIVEARERALPILPRAAALASVMAGRRAIAVAGTHGKTTTTSMITVALQHCGADPSFAIGGNLNESGANAHDGSGDIFVAEADESDASFLAYEPEVAIVTNVEADHLDFYGTPEAYEAAFDAFVDCVSGFLVVCADDPGARALGERAAQRGVVVHTFGESRDADVRVTALDLNGPGVSFELVARGRRQERIQLQLPGRHNALNAAAAFTAALGLGFAAGDVLDGLAGYTGTRRRFELKGVAGGVRVYDEYSHHPTEVAAAMAAARGVAGAGRVVVVFQPHLFSRTRIFATEFGTALGAADEVVVMDVYAAREDPEPGVTGALVAAAVPLPPSHVVFEQSWSAVPELAASRAEPGDILLTVGAGDVTLIGPEVLDVLAARSR</sequence>
<proteinExistence type="inferred from homology"/>
<evidence type="ECO:0000256" key="4">
    <source>
        <dbReference type="ARBA" id="ARBA00022490"/>
    </source>
</evidence>
<evidence type="ECO:0000256" key="10">
    <source>
        <dbReference type="ARBA" id="ARBA00022984"/>
    </source>
</evidence>
<evidence type="ECO:0000313" key="19">
    <source>
        <dbReference type="Proteomes" id="UP000181980"/>
    </source>
</evidence>
<dbReference type="HAMAP" id="MF_00046">
    <property type="entry name" value="MurC"/>
    <property type="match status" value="1"/>
</dbReference>
<organism evidence="18 19">
    <name type="scientific">Jiangella alba</name>
    <dbReference type="NCBI Taxonomy" id="561176"/>
    <lineage>
        <taxon>Bacteria</taxon>
        <taxon>Bacillati</taxon>
        <taxon>Actinomycetota</taxon>
        <taxon>Actinomycetes</taxon>
        <taxon>Jiangellales</taxon>
        <taxon>Jiangellaceae</taxon>
        <taxon>Jiangella</taxon>
    </lineage>
</organism>
<dbReference type="InterPro" id="IPR000713">
    <property type="entry name" value="Mur_ligase_N"/>
</dbReference>
<comment type="similarity">
    <text evidence="14">Belongs to the MurCDEF family.</text>
</comment>
<dbReference type="GO" id="GO:0051301">
    <property type="term" value="P:cell division"/>
    <property type="evidence" value="ECO:0007669"/>
    <property type="project" value="UniProtKB-KW"/>
</dbReference>
<evidence type="ECO:0000256" key="7">
    <source>
        <dbReference type="ARBA" id="ARBA00022741"/>
    </source>
</evidence>
<dbReference type="SUPFAM" id="SSF51984">
    <property type="entry name" value="MurCD N-terminal domain"/>
    <property type="match status" value="1"/>
</dbReference>
<dbReference type="GO" id="GO:0008360">
    <property type="term" value="P:regulation of cell shape"/>
    <property type="evidence" value="ECO:0007669"/>
    <property type="project" value="UniProtKB-KW"/>
</dbReference>
<dbReference type="SUPFAM" id="SSF53623">
    <property type="entry name" value="MurD-like peptide ligases, catalytic domain"/>
    <property type="match status" value="1"/>
</dbReference>
<evidence type="ECO:0000256" key="1">
    <source>
        <dbReference type="ARBA" id="ARBA00004496"/>
    </source>
</evidence>
<keyword evidence="8 14" id="KW-0067">ATP-binding</keyword>